<evidence type="ECO:0000313" key="2">
    <source>
        <dbReference type="Proteomes" id="UP001596108"/>
    </source>
</evidence>
<dbReference type="SMART" id="SM00855">
    <property type="entry name" value="PGAM"/>
    <property type="match status" value="1"/>
</dbReference>
<name>A0ABW0R465_9BACL</name>
<dbReference type="SUPFAM" id="SSF53254">
    <property type="entry name" value="Phosphoglycerate mutase-like"/>
    <property type="match status" value="1"/>
</dbReference>
<dbReference type="EMBL" id="JBHSNC010000056">
    <property type="protein sequence ID" value="MFC5531768.1"/>
    <property type="molecule type" value="Genomic_DNA"/>
</dbReference>
<reference evidence="2" key="1">
    <citation type="journal article" date="2019" name="Int. J. Syst. Evol. Microbiol.">
        <title>The Global Catalogue of Microorganisms (GCM) 10K type strain sequencing project: providing services to taxonomists for standard genome sequencing and annotation.</title>
        <authorList>
            <consortium name="The Broad Institute Genomics Platform"/>
            <consortium name="The Broad Institute Genome Sequencing Center for Infectious Disease"/>
            <person name="Wu L."/>
            <person name="Ma J."/>
        </authorList>
    </citation>
    <scope>NUCLEOTIDE SEQUENCE [LARGE SCALE GENOMIC DNA]</scope>
    <source>
        <strain evidence="2">CGMCC 1.18578</strain>
    </source>
</reference>
<dbReference type="InterPro" id="IPR013078">
    <property type="entry name" value="His_Pase_superF_clade-1"/>
</dbReference>
<dbReference type="GO" id="GO:0016787">
    <property type="term" value="F:hydrolase activity"/>
    <property type="evidence" value="ECO:0007669"/>
    <property type="project" value="UniProtKB-KW"/>
</dbReference>
<comment type="caution">
    <text evidence="1">The sequence shown here is derived from an EMBL/GenBank/DDBJ whole genome shotgun (WGS) entry which is preliminary data.</text>
</comment>
<organism evidence="1 2">
    <name type="scientific">Cohnella yongneupensis</name>
    <dbReference type="NCBI Taxonomy" id="425006"/>
    <lineage>
        <taxon>Bacteria</taxon>
        <taxon>Bacillati</taxon>
        <taxon>Bacillota</taxon>
        <taxon>Bacilli</taxon>
        <taxon>Bacillales</taxon>
        <taxon>Paenibacillaceae</taxon>
        <taxon>Cohnella</taxon>
    </lineage>
</organism>
<gene>
    <name evidence="1" type="ORF">ACFPQ4_20320</name>
</gene>
<dbReference type="PANTHER" id="PTHR48100:SF62">
    <property type="entry name" value="GLUCOSYL-3-PHOSPHOGLYCERATE PHOSPHATASE"/>
    <property type="match status" value="1"/>
</dbReference>
<sequence length="197" mass="21875">MSQHNTIGWIRHGVTEWNLLGKIQGTTDTTLSAEGIAQARLLAERLAGESKRWNGIVASDLKRAATTGRIIADRLGLPLLTDARLRERSFGQAEGTTLPERLSRWGDDWRAVVPDQEQNASVVERGQAFVDELVAEYPGQSWLIVTHGSFLATMIKHMCGELDDRHIQNVSLTVLEQEANGWKSLLHNCTLHLQATS</sequence>
<keyword evidence="1" id="KW-0378">Hydrolase</keyword>
<dbReference type="InterPro" id="IPR050275">
    <property type="entry name" value="PGM_Phosphatase"/>
</dbReference>
<dbReference type="EC" id="3.1.3.-" evidence="1"/>
<dbReference type="Pfam" id="PF00300">
    <property type="entry name" value="His_Phos_1"/>
    <property type="match status" value="1"/>
</dbReference>
<accession>A0ABW0R465</accession>
<evidence type="ECO:0000313" key="1">
    <source>
        <dbReference type="EMBL" id="MFC5531768.1"/>
    </source>
</evidence>
<dbReference type="CDD" id="cd07067">
    <property type="entry name" value="HP_PGM_like"/>
    <property type="match status" value="1"/>
</dbReference>
<dbReference type="InterPro" id="IPR029033">
    <property type="entry name" value="His_PPase_superfam"/>
</dbReference>
<keyword evidence="2" id="KW-1185">Reference proteome</keyword>
<dbReference type="RefSeq" id="WP_378113729.1">
    <property type="nucleotide sequence ID" value="NZ_JBHSNC010000056.1"/>
</dbReference>
<protein>
    <submittedName>
        <fullName evidence="1">Histidine phosphatase family protein</fullName>
        <ecNumber evidence="1">3.1.3.-</ecNumber>
    </submittedName>
</protein>
<dbReference type="Proteomes" id="UP001596108">
    <property type="component" value="Unassembled WGS sequence"/>
</dbReference>
<proteinExistence type="predicted"/>
<dbReference type="PANTHER" id="PTHR48100">
    <property type="entry name" value="BROAD-SPECIFICITY PHOSPHATASE YOR283W-RELATED"/>
    <property type="match status" value="1"/>
</dbReference>
<dbReference type="Gene3D" id="3.40.50.1240">
    <property type="entry name" value="Phosphoglycerate mutase-like"/>
    <property type="match status" value="1"/>
</dbReference>